<evidence type="ECO:0000259" key="2">
    <source>
        <dbReference type="Pfam" id="PF00582"/>
    </source>
</evidence>
<evidence type="ECO:0000256" key="1">
    <source>
        <dbReference type="ARBA" id="ARBA00008791"/>
    </source>
</evidence>
<dbReference type="EMBL" id="JBBHJY010000008">
    <property type="protein sequence ID" value="MEJ6011260.1"/>
    <property type="molecule type" value="Genomic_DNA"/>
</dbReference>
<gene>
    <name evidence="3" type="ORF">WG900_15165</name>
</gene>
<dbReference type="Pfam" id="PF00582">
    <property type="entry name" value="Usp"/>
    <property type="match status" value="1"/>
</dbReference>
<sequence length="260" mass="27374">MRSLLILADRSPAATDRIEAGLSIARMTGGHVTLLVDTPVMRFTAVDAMGGASVVTEALQEAVADDDAYARSIDAHLAHEDVPCTVLRAESEALDAMVEAGRLADLAIVSRGDPLAGDLPLALRCPVLAVSDEAPVTFPVDRVCIAWDGSAEAANALRAAVPLLTGAAEVTVITVEDVPSAWPATDALAYLSRHGISAEQVVLPRLGSVEDTLLREITLRGAELLVMGAFGHSRVREYLFGGVTRSMLEMRHGPALLLAH</sequence>
<name>A0ABU8SBJ1_9SPHN</name>
<evidence type="ECO:0000313" key="3">
    <source>
        <dbReference type="EMBL" id="MEJ6011260.1"/>
    </source>
</evidence>
<dbReference type="PRINTS" id="PR01438">
    <property type="entry name" value="UNVRSLSTRESS"/>
</dbReference>
<organism evidence="3 4">
    <name type="scientific">Novosphingobium aquae</name>
    <dbReference type="NCBI Taxonomy" id="3133435"/>
    <lineage>
        <taxon>Bacteria</taxon>
        <taxon>Pseudomonadati</taxon>
        <taxon>Pseudomonadota</taxon>
        <taxon>Alphaproteobacteria</taxon>
        <taxon>Sphingomonadales</taxon>
        <taxon>Sphingomonadaceae</taxon>
        <taxon>Novosphingobium</taxon>
    </lineage>
</organism>
<protein>
    <submittedName>
        <fullName evidence="3">Universal stress protein</fullName>
    </submittedName>
</protein>
<comment type="similarity">
    <text evidence="1">Belongs to the universal stress protein A family.</text>
</comment>
<dbReference type="Proteomes" id="UP001379235">
    <property type="component" value="Unassembled WGS sequence"/>
</dbReference>
<dbReference type="PANTHER" id="PTHR46268:SF15">
    <property type="entry name" value="UNIVERSAL STRESS PROTEIN HP_0031"/>
    <property type="match status" value="1"/>
</dbReference>
<dbReference type="InterPro" id="IPR006016">
    <property type="entry name" value="UspA"/>
</dbReference>
<comment type="caution">
    <text evidence="3">The sequence shown here is derived from an EMBL/GenBank/DDBJ whole genome shotgun (WGS) entry which is preliminary data.</text>
</comment>
<dbReference type="RefSeq" id="WP_339968305.1">
    <property type="nucleotide sequence ID" value="NZ_JBBHJY010000008.1"/>
</dbReference>
<dbReference type="Gene3D" id="3.40.50.12370">
    <property type="match status" value="1"/>
</dbReference>
<reference evidence="3 4" key="1">
    <citation type="submission" date="2024-03" db="EMBL/GenBank/DDBJ databases">
        <authorList>
            <person name="Jo J.-H."/>
        </authorList>
    </citation>
    <scope>NUCLEOTIDE SEQUENCE [LARGE SCALE GENOMIC DNA]</scope>
    <source>
        <strain evidence="3 4">AS3R-12</strain>
    </source>
</reference>
<accession>A0ABU8SBJ1</accession>
<keyword evidence="4" id="KW-1185">Reference proteome</keyword>
<dbReference type="SUPFAM" id="SSF52402">
    <property type="entry name" value="Adenine nucleotide alpha hydrolases-like"/>
    <property type="match status" value="2"/>
</dbReference>
<feature type="domain" description="UspA" evidence="2">
    <location>
        <begin position="141"/>
        <end position="248"/>
    </location>
</feature>
<dbReference type="CDD" id="cd00293">
    <property type="entry name" value="USP-like"/>
    <property type="match status" value="1"/>
</dbReference>
<evidence type="ECO:0000313" key="4">
    <source>
        <dbReference type="Proteomes" id="UP001379235"/>
    </source>
</evidence>
<dbReference type="PANTHER" id="PTHR46268">
    <property type="entry name" value="STRESS RESPONSE PROTEIN NHAX"/>
    <property type="match status" value="1"/>
</dbReference>
<proteinExistence type="inferred from homology"/>
<dbReference type="InterPro" id="IPR006015">
    <property type="entry name" value="Universal_stress_UspA"/>
</dbReference>